<feature type="compositionally biased region" description="Basic and acidic residues" evidence="8">
    <location>
        <begin position="275"/>
        <end position="301"/>
    </location>
</feature>
<dbReference type="Pfam" id="PF00768">
    <property type="entry name" value="Peptidase_S11"/>
    <property type="match status" value="1"/>
</dbReference>
<feature type="compositionally biased region" description="Pro residues" evidence="8">
    <location>
        <begin position="544"/>
        <end position="554"/>
    </location>
</feature>
<keyword evidence="4" id="KW-0133">Cell shape</keyword>
<feature type="region of interest" description="Disordered" evidence="8">
    <location>
        <begin position="1"/>
        <end position="588"/>
    </location>
</feature>
<evidence type="ECO:0000256" key="8">
    <source>
        <dbReference type="SAM" id="MobiDB-lite"/>
    </source>
</evidence>
<dbReference type="InterPro" id="IPR012338">
    <property type="entry name" value="Beta-lactam/transpept-like"/>
</dbReference>
<keyword evidence="10" id="KW-0645">Protease</keyword>
<keyword evidence="3" id="KW-0378">Hydrolase</keyword>
<feature type="compositionally biased region" description="Basic and acidic residues" evidence="8">
    <location>
        <begin position="451"/>
        <end position="468"/>
    </location>
</feature>
<dbReference type="PANTHER" id="PTHR21581">
    <property type="entry name" value="D-ALANYL-D-ALANINE CARBOXYPEPTIDASE"/>
    <property type="match status" value="1"/>
</dbReference>
<dbReference type="RefSeq" id="WP_229873934.1">
    <property type="nucleotide sequence ID" value="NZ_BMVP01000011.1"/>
</dbReference>
<feature type="domain" description="Peptidase S11 D-alanyl-D-alanine carboxypeptidase A N-terminal" evidence="9">
    <location>
        <begin position="665"/>
        <end position="863"/>
    </location>
</feature>
<feature type="compositionally biased region" description="Basic and acidic residues" evidence="8">
    <location>
        <begin position="435"/>
        <end position="444"/>
    </location>
</feature>
<reference evidence="11" key="1">
    <citation type="journal article" date="2019" name="Int. J. Syst. Evol. Microbiol.">
        <title>The Global Catalogue of Microorganisms (GCM) 10K type strain sequencing project: providing services to taxonomists for standard genome sequencing and annotation.</title>
        <authorList>
            <consortium name="The Broad Institute Genomics Platform"/>
            <consortium name="The Broad Institute Genome Sequencing Center for Infectious Disease"/>
            <person name="Wu L."/>
            <person name="Ma J."/>
        </authorList>
    </citation>
    <scope>NUCLEOTIDE SEQUENCE [LARGE SCALE GENOMIC DNA]</scope>
    <source>
        <strain evidence="11">JCM 4738</strain>
    </source>
</reference>
<feature type="compositionally biased region" description="Basic and acidic residues" evidence="8">
    <location>
        <begin position="367"/>
        <end position="392"/>
    </location>
</feature>
<dbReference type="Gene3D" id="3.40.710.10">
    <property type="entry name" value="DD-peptidase/beta-lactamase superfamily"/>
    <property type="match status" value="1"/>
</dbReference>
<feature type="compositionally biased region" description="Basic and acidic residues" evidence="8">
    <location>
        <begin position="156"/>
        <end position="181"/>
    </location>
</feature>
<feature type="compositionally biased region" description="Low complexity" evidence="8">
    <location>
        <begin position="514"/>
        <end position="527"/>
    </location>
</feature>
<feature type="compositionally biased region" description="Basic and acidic residues" evidence="8">
    <location>
        <begin position="1"/>
        <end position="11"/>
    </location>
</feature>
<keyword evidence="10" id="KW-0121">Carboxypeptidase</keyword>
<proteinExistence type="inferred from homology"/>
<feature type="compositionally biased region" description="Basic and acidic residues" evidence="8">
    <location>
        <begin position="24"/>
        <end position="49"/>
    </location>
</feature>
<gene>
    <name evidence="10" type="ORF">GCM10010347_49260</name>
</gene>
<keyword evidence="5" id="KW-0573">Peptidoglycan synthesis</keyword>
<accession>A0ABQ3EY42</accession>
<organism evidence="10 11">
    <name type="scientific">Streptomyces cirratus</name>
    <dbReference type="NCBI Taxonomy" id="68187"/>
    <lineage>
        <taxon>Bacteria</taxon>
        <taxon>Bacillati</taxon>
        <taxon>Actinomycetota</taxon>
        <taxon>Actinomycetes</taxon>
        <taxon>Kitasatosporales</taxon>
        <taxon>Streptomycetaceae</taxon>
        <taxon>Streptomyces</taxon>
    </lineage>
</organism>
<evidence type="ECO:0000256" key="5">
    <source>
        <dbReference type="ARBA" id="ARBA00022984"/>
    </source>
</evidence>
<dbReference type="GO" id="GO:0004180">
    <property type="term" value="F:carboxypeptidase activity"/>
    <property type="evidence" value="ECO:0007669"/>
    <property type="project" value="UniProtKB-KW"/>
</dbReference>
<keyword evidence="11" id="KW-1185">Reference proteome</keyword>
<feature type="compositionally biased region" description="Basic and acidic residues" evidence="8">
    <location>
        <begin position="335"/>
        <end position="344"/>
    </location>
</feature>
<feature type="compositionally biased region" description="Polar residues" evidence="8">
    <location>
        <begin position="259"/>
        <end position="270"/>
    </location>
</feature>
<evidence type="ECO:0000256" key="2">
    <source>
        <dbReference type="ARBA" id="ARBA00022729"/>
    </source>
</evidence>
<feature type="compositionally biased region" description="Basic and acidic residues" evidence="8">
    <location>
        <begin position="83"/>
        <end position="94"/>
    </location>
</feature>
<evidence type="ECO:0000259" key="9">
    <source>
        <dbReference type="Pfam" id="PF00768"/>
    </source>
</evidence>
<protein>
    <submittedName>
        <fullName evidence="10">D-alanyl-D-alanine carboxypeptidase</fullName>
    </submittedName>
</protein>
<feature type="compositionally biased region" description="Low complexity" evidence="8">
    <location>
        <begin position="182"/>
        <end position="212"/>
    </location>
</feature>
<dbReference type="SUPFAM" id="SSF56601">
    <property type="entry name" value="beta-lactamase/transpeptidase-like"/>
    <property type="match status" value="1"/>
</dbReference>
<sequence length="993" mass="100300">MAGESPDKSVDEGASGTAEPATPRAERDPRLSVLRPREAAEPGERDPLKEAVAAWVATEPSAGSADRGAGADEAASAKPAPPADRRPTTPDDARGSASSTDARDTAKTPAAPAPAAADSEQASAADADGRNPAKASGSGEPEKTAFGVAKPAAGSSEKKPEASATADSERTAVFRAVKPESAKSAGSGDRRSSAGSPAGDSAATAKPTAAEPADGERTAGRDSAKAADSGEPEKKPEASAPADSERTAVFRAVKRDTAEQGSNGSDSAKSAGSGEPEKKPEASATADSERTAVFRAVKPESAKSAGSGDRRSSAGSPAGDSAATAKPTAAEPADDERTAGRDSAKSAGSGEPEKTAFGVAKPAAGSSEKKPEASAPADSERTAVFRAVKRDTAGQGSSGSDSAKSAGSGDRRSSAGSPAGDSAATAKPTAAEPADGERTGRDSAKASGSGEPEKKSEASAPEDSERTAVFRKPPASGNPRTAPAEPADSERTAVFRAVKPDTAAPGSAGRDSAKPAPGGPAAKPGAANPRGSTFVPLGGDGPRPATPPARPLPSPDAERTTQQPLPPKPPLDMLADLTNNPPPPPSPLRTTVRRFKIYAPIVLLLAIVLAVVQLVRPLPAPRLAMSAKATYTFDGGAPTLPWPKEGQGFMAAAGLGPVGTFGEQKPIAIGSVAKTMTAYVILKNHPLKPREKGPMIDVDKTAVDDGRKESEGESTVNTLKEGDKISEYDALAAIMIPSANNVARLLARWDTGGDQEAFVKKMNDAARELGMTHTTYTDPSGLDPTTVSTAEDQVKLGLKVVEMPELIAITKLPSWTDPSGKPWRNYNDLVPFNGAVGIKTGSTTKAGGNLLFAAEKKVGKTNQLIVGAVLGQYGTPILGTAIAASKDVMLATQKALTDATVVKKGDVVGYVDDGLGGHTPVVATADVQAVGWPSLTVTVKLGDGGAKLPETAKAGTEVGVLTVGEGASQVKVPVALKSDLVAPGTGSKLTRVG</sequence>
<evidence type="ECO:0000256" key="3">
    <source>
        <dbReference type="ARBA" id="ARBA00022801"/>
    </source>
</evidence>
<feature type="compositionally biased region" description="Low complexity" evidence="8">
    <location>
        <begin position="393"/>
        <end position="433"/>
    </location>
</feature>
<keyword evidence="6" id="KW-0961">Cell wall biogenesis/degradation</keyword>
<evidence type="ECO:0000256" key="7">
    <source>
        <dbReference type="RuleBase" id="RU004016"/>
    </source>
</evidence>
<feature type="compositionally biased region" description="Low complexity" evidence="8">
    <location>
        <begin position="302"/>
        <end position="331"/>
    </location>
</feature>
<dbReference type="Proteomes" id="UP000642673">
    <property type="component" value="Unassembled WGS sequence"/>
</dbReference>
<dbReference type="InterPro" id="IPR001967">
    <property type="entry name" value="Peptidase_S11_N"/>
</dbReference>
<feature type="compositionally biased region" description="Low complexity" evidence="8">
    <location>
        <begin position="60"/>
        <end position="78"/>
    </location>
</feature>
<comment type="similarity">
    <text evidence="1 7">Belongs to the peptidase S11 family.</text>
</comment>
<dbReference type="PANTHER" id="PTHR21581:SF33">
    <property type="entry name" value="D-ALANYL-D-ALANINE CARBOXYPEPTIDASE DACB"/>
    <property type="match status" value="1"/>
</dbReference>
<feature type="compositionally biased region" description="Basic and acidic residues" evidence="8">
    <location>
        <begin position="231"/>
        <end position="258"/>
    </location>
</feature>
<feature type="compositionally biased region" description="Basic and acidic residues" evidence="8">
    <location>
        <begin position="214"/>
        <end position="225"/>
    </location>
</feature>
<evidence type="ECO:0000313" key="10">
    <source>
        <dbReference type="EMBL" id="GHB73069.1"/>
    </source>
</evidence>
<evidence type="ECO:0000313" key="11">
    <source>
        <dbReference type="Proteomes" id="UP000642673"/>
    </source>
</evidence>
<comment type="caution">
    <text evidence="10">The sequence shown here is derived from an EMBL/GenBank/DDBJ whole genome shotgun (WGS) entry which is preliminary data.</text>
</comment>
<evidence type="ECO:0000256" key="6">
    <source>
        <dbReference type="ARBA" id="ARBA00023316"/>
    </source>
</evidence>
<keyword evidence="2" id="KW-0732">Signal</keyword>
<dbReference type="InterPro" id="IPR018044">
    <property type="entry name" value="Peptidase_S11"/>
</dbReference>
<evidence type="ECO:0000256" key="4">
    <source>
        <dbReference type="ARBA" id="ARBA00022960"/>
    </source>
</evidence>
<evidence type="ECO:0000256" key="1">
    <source>
        <dbReference type="ARBA" id="ARBA00007164"/>
    </source>
</evidence>
<dbReference type="PRINTS" id="PR00725">
    <property type="entry name" value="DADACBPTASE1"/>
</dbReference>
<name>A0ABQ3EY42_9ACTN</name>
<feature type="compositionally biased region" description="Low complexity" evidence="8">
    <location>
        <begin position="107"/>
        <end position="126"/>
    </location>
</feature>
<dbReference type="EMBL" id="BMVP01000011">
    <property type="protein sequence ID" value="GHB73069.1"/>
    <property type="molecule type" value="Genomic_DNA"/>
</dbReference>